<evidence type="ECO:0000259" key="1">
    <source>
        <dbReference type="Pfam" id="PF19810"/>
    </source>
</evidence>
<comment type="caution">
    <text evidence="3">The sequence shown here is derived from an EMBL/GenBank/DDBJ whole genome shotgun (WGS) entry which is preliminary data.</text>
</comment>
<dbReference type="Pfam" id="PF22665">
    <property type="entry name" value="WHD_DUF6293"/>
    <property type="match status" value="1"/>
</dbReference>
<dbReference type="EMBL" id="PGCK01000001">
    <property type="protein sequence ID" value="MCD1293625.1"/>
    <property type="molecule type" value="Genomic_DNA"/>
</dbReference>
<dbReference type="AlphaFoldDB" id="A0AAP2W3X8"/>
<dbReference type="Proteomes" id="UP001320159">
    <property type="component" value="Unassembled WGS sequence"/>
</dbReference>
<dbReference type="InterPro" id="IPR046260">
    <property type="entry name" value="HFX_2341-like_N"/>
</dbReference>
<feature type="domain" description="HFX-2341-like N-terminal" evidence="1">
    <location>
        <begin position="5"/>
        <end position="133"/>
    </location>
</feature>
<evidence type="ECO:0000313" key="4">
    <source>
        <dbReference type="Proteomes" id="UP001320159"/>
    </source>
</evidence>
<keyword evidence="4" id="KW-1185">Reference proteome</keyword>
<evidence type="ECO:0000259" key="2">
    <source>
        <dbReference type="Pfam" id="PF22665"/>
    </source>
</evidence>
<reference evidence="3 4" key="1">
    <citation type="submission" date="2017-11" db="EMBL/GenBank/DDBJ databases">
        <title>Isolation and Characterization of Family Methanocellaceae Species from Potential Methane Hydrate Area Offshore Southwestern Taiwan.</title>
        <authorList>
            <person name="Zhang W.-L."/>
            <person name="Chen W.-C."/>
            <person name="Lai M.-C."/>
            <person name="Chen S.-C."/>
        </authorList>
    </citation>
    <scope>NUCLEOTIDE SEQUENCE [LARGE SCALE GENOMIC DNA]</scope>
    <source>
        <strain evidence="3 4">CWC-04</strain>
    </source>
</reference>
<organism evidence="3 4">
    <name type="scientific">Methanooceanicella nereidis</name>
    <dbReference type="NCBI Taxonomy" id="2052831"/>
    <lineage>
        <taxon>Archaea</taxon>
        <taxon>Methanobacteriati</taxon>
        <taxon>Methanobacteriota</taxon>
        <taxon>Stenosarchaea group</taxon>
        <taxon>Methanomicrobia</taxon>
        <taxon>Methanocellales</taxon>
        <taxon>Methanocellaceae</taxon>
        <taxon>Methanooceanicella</taxon>
    </lineage>
</organism>
<dbReference type="Gene3D" id="1.10.10.10">
    <property type="entry name" value="Winged helix-like DNA-binding domain superfamily/Winged helix DNA-binding domain"/>
    <property type="match status" value="1"/>
</dbReference>
<sequence length="269" mass="30324">MEEIVHIVPLGFEIDRVIKPFEKLRANRVYLLYRGNALPTKKGDARAKDPGHFLSTVKVQLEDMGISVVLVETEIFDVLELLKAVSGIILKEKLEKNIVYVNMCAAGRLSSVASTLAAMYHDVKVYYVKADDYPTEGKAIIEHGLSIVEKPNYSILTNFTIDIPTGAKGIFLAELYRKGEMTTNDIIKMIEERKLPGFDDLNEAIKGKERTLNNKLVRINMGLLRDLEHNNYIEVEKRGRKKIIKITDKGSYAACLIGEYTENFPSLSS</sequence>
<feature type="domain" description="DUF6293" evidence="2">
    <location>
        <begin position="156"/>
        <end position="256"/>
    </location>
</feature>
<protein>
    <submittedName>
        <fullName evidence="3">Transcriptional regulator</fullName>
    </submittedName>
</protein>
<accession>A0AAP2W3X8</accession>
<evidence type="ECO:0000313" key="3">
    <source>
        <dbReference type="EMBL" id="MCD1293625.1"/>
    </source>
</evidence>
<dbReference type="InterPro" id="IPR054162">
    <property type="entry name" value="DUF6293_C"/>
</dbReference>
<dbReference type="Pfam" id="PF19810">
    <property type="entry name" value="HFX_2341_N"/>
    <property type="match status" value="1"/>
</dbReference>
<dbReference type="RefSeq" id="WP_230739685.1">
    <property type="nucleotide sequence ID" value="NZ_PGCK01000001.1"/>
</dbReference>
<dbReference type="InterPro" id="IPR036388">
    <property type="entry name" value="WH-like_DNA-bd_sf"/>
</dbReference>
<gene>
    <name evidence="3" type="ORF">CUJ83_01255</name>
</gene>
<name>A0AAP2W3X8_9EURY</name>
<proteinExistence type="predicted"/>